<keyword evidence="2" id="KW-1185">Reference proteome</keyword>
<reference evidence="2" key="1">
    <citation type="journal article" date="2014" name="Genome Biol.">
        <title>Genome analysis of a major urban malaria vector mosquito, Anopheles stephensi.</title>
        <authorList>
            <person name="Jiang X."/>
            <person name="Peery A."/>
            <person name="Hall A.B."/>
            <person name="Sharma A."/>
            <person name="Chen X.G."/>
            <person name="Waterhouse R.M."/>
            <person name="Komissarov A."/>
            <person name="Riehle M.M."/>
            <person name="Shouche Y."/>
            <person name="Sharakhova M.V."/>
            <person name="Lawson D."/>
            <person name="Pakpour N."/>
            <person name="Arensburger P."/>
            <person name="Davidson V.L."/>
            <person name="Eiglmeier K."/>
            <person name="Emrich S."/>
            <person name="George P."/>
            <person name="Kennedy R.C."/>
            <person name="Mane S.P."/>
            <person name="Maslen G."/>
            <person name="Oringanje C."/>
            <person name="Qi Y."/>
            <person name="Settlage R."/>
            <person name="Tojo M."/>
            <person name="Tubio J.M."/>
            <person name="Unger M.F."/>
            <person name="Wang B."/>
            <person name="Vernick K.D."/>
            <person name="Ribeiro J.M."/>
            <person name="James A.A."/>
            <person name="Michel K."/>
            <person name="Riehle M.A."/>
            <person name="Luckhart S."/>
            <person name="Sharakhov I.V."/>
            <person name="Tu Z."/>
        </authorList>
    </citation>
    <scope>NUCLEOTIDE SEQUENCE [LARGE SCALE GENOMIC DNA]</scope>
    <source>
        <strain evidence="2">Indian</strain>
    </source>
</reference>
<dbReference type="VEuPathDB" id="VectorBase:ASTEI20_044341"/>
<organism evidence="1 2">
    <name type="scientific">Anopheles stephensi</name>
    <name type="common">Indo-Pakistan malaria mosquito</name>
    <dbReference type="NCBI Taxonomy" id="30069"/>
    <lineage>
        <taxon>Eukaryota</taxon>
        <taxon>Metazoa</taxon>
        <taxon>Ecdysozoa</taxon>
        <taxon>Arthropoda</taxon>
        <taxon>Hexapoda</taxon>
        <taxon>Insecta</taxon>
        <taxon>Pterygota</taxon>
        <taxon>Neoptera</taxon>
        <taxon>Endopterygota</taxon>
        <taxon>Diptera</taxon>
        <taxon>Nematocera</taxon>
        <taxon>Culicoidea</taxon>
        <taxon>Culicidae</taxon>
        <taxon>Anophelinae</taxon>
        <taxon>Anopheles</taxon>
    </lineage>
</organism>
<accession>A0A182YRP6</accession>
<proteinExistence type="predicted"/>
<dbReference type="EnsemblMetazoa" id="ASTEI11132-RA">
    <property type="protein sequence ID" value="ASTEI11132-PA"/>
    <property type="gene ID" value="ASTEI11132"/>
</dbReference>
<dbReference type="AlphaFoldDB" id="A0A182YRP6"/>
<dbReference type="VEuPathDB" id="VectorBase:ASTEI11132"/>
<dbReference type="Proteomes" id="UP000076408">
    <property type="component" value="Unassembled WGS sequence"/>
</dbReference>
<name>A0A182YRP6_ANOST</name>
<evidence type="ECO:0000313" key="1">
    <source>
        <dbReference type="EnsemblMetazoa" id="ASTEI11132-PA"/>
    </source>
</evidence>
<reference evidence="1" key="2">
    <citation type="submission" date="2020-05" db="UniProtKB">
        <authorList>
            <consortium name="EnsemblMetazoa"/>
        </authorList>
    </citation>
    <scope>IDENTIFICATION</scope>
    <source>
        <strain evidence="1">Indian</strain>
    </source>
</reference>
<protein>
    <submittedName>
        <fullName evidence="1">Uncharacterized protein</fullName>
    </submittedName>
</protein>
<sequence length="70" mass="7613">MKCLIVLAALIAIAAAAPQGDIEVRNLDIDHSGLVDGSYSFSYDQSDDHKREESAMPFPYRGTLKTAAKE</sequence>
<evidence type="ECO:0000313" key="2">
    <source>
        <dbReference type="Proteomes" id="UP000076408"/>
    </source>
</evidence>
<dbReference type="STRING" id="30069.A0A182YRP6"/>